<protein>
    <submittedName>
        <fullName evidence="2">Uncharacterized protein</fullName>
    </submittedName>
</protein>
<dbReference type="Proteomes" id="UP000813824">
    <property type="component" value="Unassembled WGS sequence"/>
</dbReference>
<dbReference type="OrthoDB" id="2685617at2759"/>
<dbReference type="AlphaFoldDB" id="A0A8K0XTG1"/>
<evidence type="ECO:0000313" key="2">
    <source>
        <dbReference type="EMBL" id="KAH8105862.1"/>
    </source>
</evidence>
<feature type="region of interest" description="Disordered" evidence="1">
    <location>
        <begin position="73"/>
        <end position="92"/>
    </location>
</feature>
<name>A0A8K0XTG1_9AGAR</name>
<proteinExistence type="predicted"/>
<accession>A0A8K0XTG1</accession>
<reference evidence="2" key="1">
    <citation type="journal article" date="2021" name="New Phytol.">
        <title>Evolutionary innovations through gain and loss of genes in the ectomycorrhizal Boletales.</title>
        <authorList>
            <person name="Wu G."/>
            <person name="Miyauchi S."/>
            <person name="Morin E."/>
            <person name="Kuo A."/>
            <person name="Drula E."/>
            <person name="Varga T."/>
            <person name="Kohler A."/>
            <person name="Feng B."/>
            <person name="Cao Y."/>
            <person name="Lipzen A."/>
            <person name="Daum C."/>
            <person name="Hundley H."/>
            <person name="Pangilinan J."/>
            <person name="Johnson J."/>
            <person name="Barry K."/>
            <person name="LaButti K."/>
            <person name="Ng V."/>
            <person name="Ahrendt S."/>
            <person name="Min B."/>
            <person name="Choi I.G."/>
            <person name="Park H."/>
            <person name="Plett J.M."/>
            <person name="Magnuson J."/>
            <person name="Spatafora J.W."/>
            <person name="Nagy L.G."/>
            <person name="Henrissat B."/>
            <person name="Grigoriev I.V."/>
            <person name="Yang Z.L."/>
            <person name="Xu J."/>
            <person name="Martin F.M."/>
        </authorList>
    </citation>
    <scope>NUCLEOTIDE SEQUENCE</scope>
    <source>
        <strain evidence="2">KKN 215</strain>
    </source>
</reference>
<feature type="region of interest" description="Disordered" evidence="1">
    <location>
        <begin position="118"/>
        <end position="142"/>
    </location>
</feature>
<feature type="compositionally biased region" description="Basic and acidic residues" evidence="1">
    <location>
        <begin position="197"/>
        <end position="206"/>
    </location>
</feature>
<feature type="region of interest" description="Disordered" evidence="1">
    <location>
        <begin position="155"/>
        <end position="219"/>
    </location>
</feature>
<evidence type="ECO:0000313" key="3">
    <source>
        <dbReference type="Proteomes" id="UP000813824"/>
    </source>
</evidence>
<organism evidence="2 3">
    <name type="scientific">Cristinia sonorae</name>
    <dbReference type="NCBI Taxonomy" id="1940300"/>
    <lineage>
        <taxon>Eukaryota</taxon>
        <taxon>Fungi</taxon>
        <taxon>Dikarya</taxon>
        <taxon>Basidiomycota</taxon>
        <taxon>Agaricomycotina</taxon>
        <taxon>Agaricomycetes</taxon>
        <taxon>Agaricomycetidae</taxon>
        <taxon>Agaricales</taxon>
        <taxon>Pleurotineae</taxon>
        <taxon>Stephanosporaceae</taxon>
        <taxon>Cristinia</taxon>
    </lineage>
</organism>
<keyword evidence="3" id="KW-1185">Reference proteome</keyword>
<evidence type="ECO:0000256" key="1">
    <source>
        <dbReference type="SAM" id="MobiDB-lite"/>
    </source>
</evidence>
<comment type="caution">
    <text evidence="2">The sequence shown here is derived from an EMBL/GenBank/DDBJ whole genome shotgun (WGS) entry which is preliminary data.</text>
</comment>
<dbReference type="EMBL" id="JAEVFJ010000003">
    <property type="protein sequence ID" value="KAH8105862.1"/>
    <property type="molecule type" value="Genomic_DNA"/>
</dbReference>
<feature type="compositionally biased region" description="Low complexity" evidence="1">
    <location>
        <begin position="125"/>
        <end position="140"/>
    </location>
</feature>
<feature type="compositionally biased region" description="Polar residues" evidence="1">
    <location>
        <begin position="155"/>
        <end position="174"/>
    </location>
</feature>
<gene>
    <name evidence="2" type="ORF">BXZ70DRAFT_398318</name>
</gene>
<sequence>MSSIPSTPQSTATTIFQLNVPRILEPIAPALAALHVRRSRALPETCDSLALTHCASCGTFLLDGTGSVRVVRHARSKRRPKKEGASSRPGRMMRMSCSICGHEQNAPIEETMARVRSSFPGKNAPTITPKTSSEPSKTPSVPVLKDGICPPQISKQSLSSCLPSAQPTPLQGGNAQVRAKSRPKKASGLQDMLARNKQREEQERKKQGGTGLSAFLEGL</sequence>